<feature type="transmembrane region" description="Helical" evidence="1">
    <location>
        <begin position="38"/>
        <end position="56"/>
    </location>
</feature>
<dbReference type="OrthoDB" id="8297494at2759"/>
<dbReference type="AlphaFoldDB" id="A0A226F3R2"/>
<feature type="transmembrane region" description="Helical" evidence="1">
    <location>
        <begin position="101"/>
        <end position="125"/>
    </location>
</feature>
<dbReference type="Proteomes" id="UP000198287">
    <property type="component" value="Unassembled WGS sequence"/>
</dbReference>
<evidence type="ECO:0000313" key="3">
    <source>
        <dbReference type="Proteomes" id="UP000198287"/>
    </source>
</evidence>
<keyword evidence="1" id="KW-1133">Transmembrane helix</keyword>
<feature type="transmembrane region" description="Helical" evidence="1">
    <location>
        <begin position="219"/>
        <end position="239"/>
    </location>
</feature>
<dbReference type="EMBL" id="LNIX01000001">
    <property type="protein sequence ID" value="OXA64000.1"/>
    <property type="molecule type" value="Genomic_DNA"/>
</dbReference>
<comment type="caution">
    <text evidence="2">The sequence shown here is derived from an EMBL/GenBank/DDBJ whole genome shotgun (WGS) entry which is preliminary data.</text>
</comment>
<keyword evidence="3" id="KW-1185">Reference proteome</keyword>
<protein>
    <submittedName>
        <fullName evidence="2">Uncharacterized protein</fullName>
    </submittedName>
</protein>
<sequence>MYTAYLKFLKFHLRACKFTQCLPLEFDKRSGRVILTKNGFVFFSLFFFCCIQRWNWNLDISGIQMFNSFLDYEKYVLVDNQPPLLTLGAKMMRIFIPTAEFSLPVIVLLLFSLLTYAPCTAPFIVSMQQYCNNGMQFSAVRLTLHLFEAWMVWHILMAGGTWIIYAFLTGVVAILSIVGILEGKIKTIQTEANMNSCIKFYQRIQILQTLMNSFLRDRLLPVMMLFVPGIQVIAQYVTIDHHSDITMPGFLIFPLIGLNCGANNVLAFTLASFVNSGSEKVMATLRKKSSQLRGKKALMKRQLRGCTALQVKFGSNYIDRGTPLVVQTFCINQTASLTLIKEGKSIRY</sequence>
<proteinExistence type="predicted"/>
<evidence type="ECO:0000256" key="1">
    <source>
        <dbReference type="SAM" id="Phobius"/>
    </source>
</evidence>
<feature type="transmembrane region" description="Helical" evidence="1">
    <location>
        <begin position="251"/>
        <end position="274"/>
    </location>
</feature>
<feature type="transmembrane region" description="Helical" evidence="1">
    <location>
        <begin position="162"/>
        <end position="181"/>
    </location>
</feature>
<gene>
    <name evidence="2" type="ORF">Fcan01_00331</name>
</gene>
<evidence type="ECO:0000313" key="2">
    <source>
        <dbReference type="EMBL" id="OXA64000.1"/>
    </source>
</evidence>
<organism evidence="2 3">
    <name type="scientific">Folsomia candida</name>
    <name type="common">Springtail</name>
    <dbReference type="NCBI Taxonomy" id="158441"/>
    <lineage>
        <taxon>Eukaryota</taxon>
        <taxon>Metazoa</taxon>
        <taxon>Ecdysozoa</taxon>
        <taxon>Arthropoda</taxon>
        <taxon>Hexapoda</taxon>
        <taxon>Collembola</taxon>
        <taxon>Entomobryomorpha</taxon>
        <taxon>Isotomoidea</taxon>
        <taxon>Isotomidae</taxon>
        <taxon>Proisotominae</taxon>
        <taxon>Folsomia</taxon>
    </lineage>
</organism>
<accession>A0A226F3R2</accession>
<name>A0A226F3R2_FOLCA</name>
<feature type="transmembrane region" description="Helical" evidence="1">
    <location>
        <begin position="137"/>
        <end position="156"/>
    </location>
</feature>
<keyword evidence="1" id="KW-0812">Transmembrane</keyword>
<reference evidence="2 3" key="1">
    <citation type="submission" date="2015-12" db="EMBL/GenBank/DDBJ databases">
        <title>The genome of Folsomia candida.</title>
        <authorList>
            <person name="Faddeeva A."/>
            <person name="Derks M.F."/>
            <person name="Anvar Y."/>
            <person name="Smit S."/>
            <person name="Van Straalen N."/>
            <person name="Roelofs D."/>
        </authorList>
    </citation>
    <scope>NUCLEOTIDE SEQUENCE [LARGE SCALE GENOMIC DNA]</scope>
    <source>
        <strain evidence="2 3">VU population</strain>
        <tissue evidence="2">Whole body</tissue>
    </source>
</reference>
<keyword evidence="1" id="KW-0472">Membrane</keyword>